<dbReference type="SUPFAM" id="SSF52954">
    <property type="entry name" value="Class II aaRS ABD-related"/>
    <property type="match status" value="1"/>
</dbReference>
<feature type="compositionally biased region" description="Basic and acidic residues" evidence="1">
    <location>
        <begin position="547"/>
        <end position="560"/>
    </location>
</feature>
<feature type="compositionally biased region" description="Polar residues" evidence="1">
    <location>
        <begin position="370"/>
        <end position="393"/>
    </location>
</feature>
<dbReference type="InterPro" id="IPR036621">
    <property type="entry name" value="Anticodon-bd_dom_sf"/>
</dbReference>
<feature type="compositionally biased region" description="Basic residues" evidence="1">
    <location>
        <begin position="228"/>
        <end position="237"/>
    </location>
</feature>
<feature type="region of interest" description="Disordered" evidence="1">
    <location>
        <begin position="547"/>
        <end position="575"/>
    </location>
</feature>
<name>A0AAV7JI07_9METZ</name>
<evidence type="ECO:0000256" key="1">
    <source>
        <dbReference type="SAM" id="MobiDB-lite"/>
    </source>
</evidence>
<feature type="compositionally biased region" description="Basic and acidic residues" evidence="1">
    <location>
        <begin position="277"/>
        <end position="292"/>
    </location>
</feature>
<reference evidence="2 3" key="1">
    <citation type="journal article" date="2023" name="BMC Biol.">
        <title>The compact genome of the sponge Oopsacas minuta (Hexactinellida) is lacking key metazoan core genes.</title>
        <authorList>
            <person name="Santini S."/>
            <person name="Schenkelaars Q."/>
            <person name="Jourda C."/>
            <person name="Duchesne M."/>
            <person name="Belahbib H."/>
            <person name="Rocher C."/>
            <person name="Selva M."/>
            <person name="Riesgo A."/>
            <person name="Vervoort M."/>
            <person name="Leys S.P."/>
            <person name="Kodjabachian L."/>
            <person name="Le Bivic A."/>
            <person name="Borchiellini C."/>
            <person name="Claverie J.M."/>
            <person name="Renard E."/>
        </authorList>
    </citation>
    <scope>NUCLEOTIDE SEQUENCE [LARGE SCALE GENOMIC DNA]</scope>
    <source>
        <strain evidence="2">SPO-2</strain>
    </source>
</reference>
<evidence type="ECO:0000313" key="2">
    <source>
        <dbReference type="EMBL" id="KAI6648523.1"/>
    </source>
</evidence>
<sequence>MTVSREKSSRLSDVLNENRKEELIKYENTGTSRDWMDERKRKSSPEMDYRHKERSPVRERDTRYDDRNREDYRERNSDRDRSTERDSYKQRTPLKRSYRSPGRSARMGPRSPERDYRDHRRERPRDREEREHMSDSRDATRHSVRSYGRERRSPADRNESRYGREVDRYRSSPPIRGSKDSYSDRERERDTWRRERSREPPSWSGSKRSPYRDRKQTGNDQYREHSTHSKARSPVHHRRDESPKRRSPPSRDYSLVKRSPTFLRDPSTQRRGSPRRGIFEKETYTRYTERNRMSPPIPSYNTRGRDVYPVRAGLRNEGYFDSRERHSPDRDRTEYSDEANTPRGKAASRTVFDRISLHNRDNIDNRKRVSSGSNRPARSINQHFPENTVSTLRDLSDRPVKRDRGGEDPPPPSTIPPESWVEEKKARIRSRVEAEDILDMELIILSEKQREYAEKVEQRIRHMGVTTNLITLPPSMGVAESLDRAVRRNLLYAIIILPQHEQHNSITLTILHGKNPQEHKNMPLEDALCLINIDHQKYEEAIRDRIIQSRDPPEMIRSSREAGSSPRSTPEKHSLDLEQLSQIVKKFPPSKSDLNQNSKDLQAKILGLLGSSAIIPSNDNMVDTSQQLPFDEPNMALPPITPFTPMHGFPPHAMLGPPNLMPSFPPIPFNFSPGPMSPMPFHPSGVYMQHPNILGHPPPFHGGFYPRP</sequence>
<evidence type="ECO:0000313" key="3">
    <source>
        <dbReference type="Proteomes" id="UP001165289"/>
    </source>
</evidence>
<gene>
    <name evidence="2" type="ORF">LOD99_8155</name>
</gene>
<feature type="compositionally biased region" description="Basic and acidic residues" evidence="1">
    <location>
        <begin position="177"/>
        <end position="199"/>
    </location>
</feature>
<feature type="compositionally biased region" description="Basic and acidic residues" evidence="1">
    <location>
        <begin position="34"/>
        <end position="89"/>
    </location>
</feature>
<dbReference type="AlphaFoldDB" id="A0AAV7JI07"/>
<dbReference type="PANTHER" id="PTHR23295">
    <property type="entry name" value="NUCLEAR RECEPTOR COACTIVATOR 5-RELATED"/>
    <property type="match status" value="1"/>
</dbReference>
<keyword evidence="2" id="KW-0675">Receptor</keyword>
<feature type="compositionally biased region" description="Basic and acidic residues" evidence="1">
    <location>
        <begin position="210"/>
        <end position="227"/>
    </location>
</feature>
<dbReference type="EMBL" id="JAKMXF010000330">
    <property type="protein sequence ID" value="KAI6648523.1"/>
    <property type="molecule type" value="Genomic_DNA"/>
</dbReference>
<dbReference type="InterPro" id="IPR052600">
    <property type="entry name" value="Nuc_rcpt_coact/corep"/>
</dbReference>
<protein>
    <submittedName>
        <fullName evidence="2">Nuclear receptor coactivator 5-like</fullName>
    </submittedName>
</protein>
<accession>A0AAV7JI07</accession>
<feature type="compositionally biased region" description="Basic and acidic residues" evidence="1">
    <location>
        <begin position="394"/>
        <end position="407"/>
    </location>
</feature>
<dbReference type="Proteomes" id="UP001165289">
    <property type="component" value="Unassembled WGS sequence"/>
</dbReference>
<feature type="region of interest" description="Disordered" evidence="1">
    <location>
        <begin position="1"/>
        <end position="422"/>
    </location>
</feature>
<organism evidence="2 3">
    <name type="scientific">Oopsacas minuta</name>
    <dbReference type="NCBI Taxonomy" id="111878"/>
    <lineage>
        <taxon>Eukaryota</taxon>
        <taxon>Metazoa</taxon>
        <taxon>Porifera</taxon>
        <taxon>Hexactinellida</taxon>
        <taxon>Hexasterophora</taxon>
        <taxon>Lyssacinosida</taxon>
        <taxon>Leucopsacidae</taxon>
        <taxon>Oopsacas</taxon>
    </lineage>
</organism>
<keyword evidence="3" id="KW-1185">Reference proteome</keyword>
<dbReference type="Gene3D" id="3.40.50.800">
    <property type="entry name" value="Anticodon-binding domain"/>
    <property type="match status" value="1"/>
</dbReference>
<feature type="compositionally biased region" description="Basic and acidic residues" evidence="1">
    <location>
        <begin position="351"/>
        <end position="367"/>
    </location>
</feature>
<dbReference type="PANTHER" id="PTHR23295:SF6">
    <property type="entry name" value="NEOSIN, ISOFORM A"/>
    <property type="match status" value="1"/>
</dbReference>
<feature type="compositionally biased region" description="Basic and acidic residues" evidence="1">
    <location>
        <begin position="111"/>
        <end position="170"/>
    </location>
</feature>
<feature type="compositionally biased region" description="Basic and acidic residues" evidence="1">
    <location>
        <begin position="318"/>
        <end position="335"/>
    </location>
</feature>
<feature type="compositionally biased region" description="Basic and acidic residues" evidence="1">
    <location>
        <begin position="1"/>
        <end position="25"/>
    </location>
</feature>
<proteinExistence type="predicted"/>
<comment type="caution">
    <text evidence="2">The sequence shown here is derived from an EMBL/GenBank/DDBJ whole genome shotgun (WGS) entry which is preliminary data.</text>
</comment>